<feature type="non-terminal residue" evidence="1">
    <location>
        <position position="205"/>
    </location>
</feature>
<name>A0A8J4LLZ8_9CHLO</name>
<sequence>MDCPSADPDAVEATSDTAAAAVRAELADSDTGAANNPNVVYVQNCNRDTSGGGPEVLPEAFSVAASAPPVPFQPGAIVPTRISVQRTRGPMVTTQLRSATAQLQLRGRAVFGVLCQPGNGSSDVLDSFGNLATAVPAVAADASSWASAGPDPVTAPSASCFAKSSNVVLDYLNPGLAANSSGGDAAALPTHLELPPAGFSCAIPE</sequence>
<dbReference type="Proteomes" id="UP000722791">
    <property type="component" value="Unassembled WGS sequence"/>
</dbReference>
<gene>
    <name evidence="1" type="ORF">Vretimale_7823</name>
</gene>
<dbReference type="EMBL" id="BNCQ01000013">
    <property type="protein sequence ID" value="GIM03014.1"/>
    <property type="molecule type" value="Genomic_DNA"/>
</dbReference>
<organism evidence="1 2">
    <name type="scientific">Volvox reticuliferus</name>
    <dbReference type="NCBI Taxonomy" id="1737510"/>
    <lineage>
        <taxon>Eukaryota</taxon>
        <taxon>Viridiplantae</taxon>
        <taxon>Chlorophyta</taxon>
        <taxon>core chlorophytes</taxon>
        <taxon>Chlorophyceae</taxon>
        <taxon>CS clade</taxon>
        <taxon>Chlamydomonadales</taxon>
        <taxon>Volvocaceae</taxon>
        <taxon>Volvox</taxon>
    </lineage>
</organism>
<dbReference type="AlphaFoldDB" id="A0A8J4LLZ8"/>
<reference evidence="1" key="1">
    <citation type="journal article" date="2021" name="Proc. Natl. Acad. Sci. U.S.A.">
        <title>Three genomes in the algal genus Volvox reveal the fate of a haploid sex-determining region after a transition to homothallism.</title>
        <authorList>
            <person name="Yamamoto K."/>
            <person name="Hamaji T."/>
            <person name="Kawai-Toyooka H."/>
            <person name="Matsuzaki R."/>
            <person name="Takahashi F."/>
            <person name="Nishimura Y."/>
            <person name="Kawachi M."/>
            <person name="Noguchi H."/>
            <person name="Minakuchi Y."/>
            <person name="Umen J.G."/>
            <person name="Toyoda A."/>
            <person name="Nozaki H."/>
        </authorList>
    </citation>
    <scope>NUCLEOTIDE SEQUENCE</scope>
    <source>
        <strain evidence="1">NIES-3785</strain>
    </source>
</reference>
<evidence type="ECO:0000313" key="1">
    <source>
        <dbReference type="EMBL" id="GIM03014.1"/>
    </source>
</evidence>
<evidence type="ECO:0000313" key="2">
    <source>
        <dbReference type="Proteomes" id="UP000722791"/>
    </source>
</evidence>
<proteinExistence type="predicted"/>
<accession>A0A8J4LLZ8</accession>
<comment type="caution">
    <text evidence="1">The sequence shown here is derived from an EMBL/GenBank/DDBJ whole genome shotgun (WGS) entry which is preliminary data.</text>
</comment>
<protein>
    <submittedName>
        <fullName evidence="1">Uncharacterized protein</fullName>
    </submittedName>
</protein>